<proteinExistence type="predicted"/>
<dbReference type="EMBL" id="JAFJMO010000002">
    <property type="protein sequence ID" value="KAJ8284440.1"/>
    <property type="molecule type" value="Genomic_DNA"/>
</dbReference>
<evidence type="ECO:0000313" key="2">
    <source>
        <dbReference type="Proteomes" id="UP001152803"/>
    </source>
</evidence>
<gene>
    <name evidence="1" type="ORF">COCON_G00032900</name>
</gene>
<reference evidence="1" key="1">
    <citation type="journal article" date="2023" name="Science">
        <title>Genome structures resolve the early diversification of teleost fishes.</title>
        <authorList>
            <person name="Parey E."/>
            <person name="Louis A."/>
            <person name="Montfort J."/>
            <person name="Bouchez O."/>
            <person name="Roques C."/>
            <person name="Iampietro C."/>
            <person name="Lluch J."/>
            <person name="Castinel A."/>
            <person name="Donnadieu C."/>
            <person name="Desvignes T."/>
            <person name="Floi Bucao C."/>
            <person name="Jouanno E."/>
            <person name="Wen M."/>
            <person name="Mejri S."/>
            <person name="Dirks R."/>
            <person name="Jansen H."/>
            <person name="Henkel C."/>
            <person name="Chen W.J."/>
            <person name="Zahm M."/>
            <person name="Cabau C."/>
            <person name="Klopp C."/>
            <person name="Thompson A.W."/>
            <person name="Robinson-Rechavi M."/>
            <person name="Braasch I."/>
            <person name="Lecointre G."/>
            <person name="Bobe J."/>
            <person name="Postlethwait J.H."/>
            <person name="Berthelot C."/>
            <person name="Roest Crollius H."/>
            <person name="Guiguen Y."/>
        </authorList>
    </citation>
    <scope>NUCLEOTIDE SEQUENCE</scope>
    <source>
        <strain evidence="1">Concon-B</strain>
    </source>
</reference>
<keyword evidence="2" id="KW-1185">Reference proteome</keyword>
<accession>A0A9Q1DZ04</accession>
<dbReference type="Proteomes" id="UP001152803">
    <property type="component" value="Unassembled WGS sequence"/>
</dbReference>
<dbReference type="GO" id="GO:0003735">
    <property type="term" value="F:structural constituent of ribosome"/>
    <property type="evidence" value="ECO:0007669"/>
    <property type="project" value="InterPro"/>
</dbReference>
<dbReference type="GO" id="GO:0006412">
    <property type="term" value="P:translation"/>
    <property type="evidence" value="ECO:0007669"/>
    <property type="project" value="InterPro"/>
</dbReference>
<name>A0A9Q1DZ04_CONCO</name>
<dbReference type="Gene3D" id="2.30.30.770">
    <property type="match status" value="1"/>
</dbReference>
<comment type="caution">
    <text evidence="1">The sequence shown here is derived from an EMBL/GenBank/DDBJ whole genome shotgun (WGS) entry which is preliminary data.</text>
</comment>
<dbReference type="InterPro" id="IPR001141">
    <property type="entry name" value="Ribosomal_eL27"/>
</dbReference>
<dbReference type="AlphaFoldDB" id="A0A9Q1DZ04"/>
<sequence>MGKKVAKRYKIKAFVKVYNYLMPTRFRLLWLLENVTKPDSSLSYPETKLKGFDVHCASLKCDLFDSKKRLEEANP</sequence>
<dbReference type="Pfam" id="PF01777">
    <property type="entry name" value="Ribosomal_L27e"/>
    <property type="match status" value="1"/>
</dbReference>
<evidence type="ECO:0000313" key="1">
    <source>
        <dbReference type="EMBL" id="KAJ8284440.1"/>
    </source>
</evidence>
<dbReference type="InterPro" id="IPR038655">
    <property type="entry name" value="Ribosomal_eL27_sf"/>
</dbReference>
<organism evidence="1 2">
    <name type="scientific">Conger conger</name>
    <name type="common">Conger eel</name>
    <name type="synonym">Muraena conger</name>
    <dbReference type="NCBI Taxonomy" id="82655"/>
    <lineage>
        <taxon>Eukaryota</taxon>
        <taxon>Metazoa</taxon>
        <taxon>Chordata</taxon>
        <taxon>Craniata</taxon>
        <taxon>Vertebrata</taxon>
        <taxon>Euteleostomi</taxon>
        <taxon>Actinopterygii</taxon>
        <taxon>Neopterygii</taxon>
        <taxon>Teleostei</taxon>
        <taxon>Anguilliformes</taxon>
        <taxon>Congridae</taxon>
        <taxon>Conger</taxon>
    </lineage>
</organism>
<protein>
    <submittedName>
        <fullName evidence="1">Uncharacterized protein</fullName>
    </submittedName>
</protein>
<dbReference type="GO" id="GO:0005840">
    <property type="term" value="C:ribosome"/>
    <property type="evidence" value="ECO:0007669"/>
    <property type="project" value="InterPro"/>
</dbReference>